<evidence type="ECO:0000313" key="2">
    <source>
        <dbReference type="Proteomes" id="UP001177021"/>
    </source>
</evidence>
<evidence type="ECO:0000313" key="1">
    <source>
        <dbReference type="EMBL" id="CAJ2673786.1"/>
    </source>
</evidence>
<protein>
    <submittedName>
        <fullName evidence="1">Uncharacterized protein</fullName>
    </submittedName>
</protein>
<dbReference type="Proteomes" id="UP001177021">
    <property type="component" value="Unassembled WGS sequence"/>
</dbReference>
<name>A0ACB0LZK4_TRIPR</name>
<keyword evidence="2" id="KW-1185">Reference proteome</keyword>
<comment type="caution">
    <text evidence="1">The sequence shown here is derived from an EMBL/GenBank/DDBJ whole genome shotgun (WGS) entry which is preliminary data.</text>
</comment>
<proteinExistence type="predicted"/>
<organism evidence="1 2">
    <name type="scientific">Trifolium pratense</name>
    <name type="common">Red clover</name>
    <dbReference type="NCBI Taxonomy" id="57577"/>
    <lineage>
        <taxon>Eukaryota</taxon>
        <taxon>Viridiplantae</taxon>
        <taxon>Streptophyta</taxon>
        <taxon>Embryophyta</taxon>
        <taxon>Tracheophyta</taxon>
        <taxon>Spermatophyta</taxon>
        <taxon>Magnoliopsida</taxon>
        <taxon>eudicotyledons</taxon>
        <taxon>Gunneridae</taxon>
        <taxon>Pentapetalae</taxon>
        <taxon>rosids</taxon>
        <taxon>fabids</taxon>
        <taxon>Fabales</taxon>
        <taxon>Fabaceae</taxon>
        <taxon>Papilionoideae</taxon>
        <taxon>50 kb inversion clade</taxon>
        <taxon>NPAAA clade</taxon>
        <taxon>Hologalegina</taxon>
        <taxon>IRL clade</taxon>
        <taxon>Trifolieae</taxon>
        <taxon>Trifolium</taxon>
    </lineage>
</organism>
<gene>
    <name evidence="1" type="ORF">MILVUS5_LOCUS37202</name>
</gene>
<sequence length="1315" mass="149388">MATFNNGQFPANLPVLDGKNYDNWSKQMKVLFNYQDVMDQVINGVESLSEGATEVQRTQHKELKKKDYKALFIIHQSVSPDIFEKVGDCESAKQAWDILATAYAGDQKVKKVKLQTLRSKFAQLQMEEKETVSEFFTKIAKLVNEMKACGEIVSGTMRVEKILRSLTPKFDYVVAAIEESKDLDTIKVEELQGSLEAHEQRMNQRNSDKSNGEVALQVQQGNKNKKGKGKWQGNKGKDSYQNGNGKENQDTKGGGGNQKKQFNGGRGGYNGGGRGGKGGRGGRGGRGKFDKKHIQCYNCQNYGHFADECKFREESSDAEAKIARNDDDDEGSVMFLVTTKDESDLQEKWYLDTGCTTHMTGRKDWFTSLKATQNHNVKFADNSSLAVQAIGDVTIKRKDGKCSVISGVLYIPGMKCNLLSIGQLLEKDYRIVMENKLLKVYNTKGNLMLKTEMSKNRTFKIGLNVLNHKCLMTASSREEWRWHYRMGHLNFKDLSLLQKSKMVTGLPSLQVPEEICEECVQSKQHRGSFSKHAASKSNSVLEVVYSDVCGPMQVNSIGGNRYFVSFIDDFSRKLWTYSISKKSDVFEIFKKFKATVERQSGKRLKTLRTDGGGEYVSHEFAKFCDNEGIVHDIVPPYTPQQNGTTERKNRTIMDMVRCMLKGKHLPKELWGEAVSTATYTLNRCPTKRLKGITPEECWSGHKPNVNHMRVFGSLVFKHTPDQLRKKLDDKSTMMILVGYHSTGGYKLYDPINNNVVISRDVIIDELKEWDWNTNDRKKSTNGQVNNDGELIHLAFMAESEPIDVHSALQSEKWRGAMKEELDSIESNQTWELVDLPQRKKAIDVKWVYKLKVNSKGEITRYKARLVAKGFLQKEGIDYDEVFAPVTRMETIRLVTALANLNDWPMYQMDVKSAFLNGPIEEEVYVAQPPGYEVKGQELKVYKLKKALYGLKQAPRAWNKRIDKFLNEIGFKKCVTEHGVYVKKDAAKGVIIICLYVDDLLITGSNESYISEFKGDLKEEFEMTDLGLMTYFLGIEFLRNEQGILMHQTRYASEILKKFEMDKCNVALSPAEPRSQLTKCAEEDDVDPTFYRKLIGSLRYLCNTRPDLAYSVGIASRFMERPKSSHLIAVKRILRYVKGTINYGIMFPASDRDKECKLIGYTDSNWCGDHEDRKSTAGYMFFYGGSPISWCSKKEPVVALSSCEAEYIAASLSTCQAIWLKNLIEEISQDRCETVTLKIDNVSAINLAKNPIAHGRSKHIELRFHYLREQVSNDNLALMHCRSEEQVADLLTKAVTTQVFEKLRSEMGIETVDNMN</sequence>
<dbReference type="EMBL" id="CASHSV030000716">
    <property type="protein sequence ID" value="CAJ2673786.1"/>
    <property type="molecule type" value="Genomic_DNA"/>
</dbReference>
<reference evidence="1" key="1">
    <citation type="submission" date="2023-10" db="EMBL/GenBank/DDBJ databases">
        <authorList>
            <person name="Rodriguez Cubillos JULIANA M."/>
            <person name="De Vega J."/>
        </authorList>
    </citation>
    <scope>NUCLEOTIDE SEQUENCE</scope>
</reference>
<accession>A0ACB0LZK4</accession>